<dbReference type="GO" id="GO:0046540">
    <property type="term" value="C:U4/U6 x U5 tri-snRNP complex"/>
    <property type="evidence" value="ECO:0007669"/>
    <property type="project" value="TreeGrafter"/>
</dbReference>
<reference evidence="2 3" key="1">
    <citation type="submission" date="2019-07" db="EMBL/GenBank/DDBJ databases">
        <title>De Novo Assembly of kiwifruit Actinidia rufa.</title>
        <authorList>
            <person name="Sugita-Konishi S."/>
            <person name="Sato K."/>
            <person name="Mori E."/>
            <person name="Abe Y."/>
            <person name="Kisaki G."/>
            <person name="Hamano K."/>
            <person name="Suezawa K."/>
            <person name="Otani M."/>
            <person name="Fukuda T."/>
            <person name="Manabe T."/>
            <person name="Gomi K."/>
            <person name="Tabuchi M."/>
            <person name="Akimitsu K."/>
            <person name="Kataoka I."/>
        </authorList>
    </citation>
    <scope>NUCLEOTIDE SEQUENCE [LARGE SCALE GENOMIC DNA]</scope>
    <source>
        <strain evidence="3">cv. Fuchu</strain>
    </source>
</reference>
<dbReference type="PANTHER" id="PTHR13007:SF19">
    <property type="entry name" value="PRE-MRNA-SPLICING FACTOR 18"/>
    <property type="match status" value="1"/>
</dbReference>
<accession>A0A7J0G1T7</accession>
<dbReference type="GO" id="GO:0005682">
    <property type="term" value="C:U5 snRNP"/>
    <property type="evidence" value="ECO:0007669"/>
    <property type="project" value="TreeGrafter"/>
</dbReference>
<feature type="compositionally biased region" description="Low complexity" evidence="1">
    <location>
        <begin position="45"/>
        <end position="54"/>
    </location>
</feature>
<protein>
    <submittedName>
        <fullName evidence="2">Splicing factor Prp18 family protein</fullName>
    </submittedName>
</protein>
<dbReference type="AlphaFoldDB" id="A0A7J0G1T7"/>
<proteinExistence type="predicted"/>
<dbReference type="InterPro" id="IPR039979">
    <property type="entry name" value="PRPF18"/>
</dbReference>
<dbReference type="GO" id="GO:0071021">
    <property type="term" value="C:U2-type post-spliceosomal complex"/>
    <property type="evidence" value="ECO:0007669"/>
    <property type="project" value="TreeGrafter"/>
</dbReference>
<dbReference type="PANTHER" id="PTHR13007">
    <property type="entry name" value="PRE-MRNA SPLICING FACTOR-RELATED"/>
    <property type="match status" value="1"/>
</dbReference>
<dbReference type="Proteomes" id="UP000585474">
    <property type="component" value="Unassembled WGS sequence"/>
</dbReference>
<dbReference type="GO" id="GO:0000350">
    <property type="term" value="P:generation of catalytic spliceosome for second transesterification step"/>
    <property type="evidence" value="ECO:0007669"/>
    <property type="project" value="TreeGrafter"/>
</dbReference>
<evidence type="ECO:0000313" key="2">
    <source>
        <dbReference type="EMBL" id="GFZ04740.1"/>
    </source>
</evidence>
<keyword evidence="3" id="KW-1185">Reference proteome</keyword>
<gene>
    <name evidence="2" type="ORF">Acr_17g0003120</name>
</gene>
<organism evidence="2 3">
    <name type="scientific">Actinidia rufa</name>
    <dbReference type="NCBI Taxonomy" id="165716"/>
    <lineage>
        <taxon>Eukaryota</taxon>
        <taxon>Viridiplantae</taxon>
        <taxon>Streptophyta</taxon>
        <taxon>Embryophyta</taxon>
        <taxon>Tracheophyta</taxon>
        <taxon>Spermatophyta</taxon>
        <taxon>Magnoliopsida</taxon>
        <taxon>eudicotyledons</taxon>
        <taxon>Gunneridae</taxon>
        <taxon>Pentapetalae</taxon>
        <taxon>asterids</taxon>
        <taxon>Ericales</taxon>
        <taxon>Actinidiaceae</taxon>
        <taxon>Actinidia</taxon>
    </lineage>
</organism>
<name>A0A7J0G1T7_9ERIC</name>
<dbReference type="EMBL" id="BJWL01000017">
    <property type="protein sequence ID" value="GFZ04740.1"/>
    <property type="molecule type" value="Genomic_DNA"/>
</dbReference>
<dbReference type="OrthoDB" id="10261918at2759"/>
<sequence length="191" mass="21898">MPTRMKWPGCLSQDFLQLALPCPCEVEAKAPKQQQQQHQDHQLHDSSTNSLSNLNANSEITKSKRDCTASSSSITLTDEQKIDDLNLPKQEVICRFRLLKQNRSRSSARLDRLKYVLKPEGGPRWDMSGDGGSSEADHDKDLNWMKANFEDLYDEDKILVFFKRLLNEWKQELDEMSGEEDGEGEVHCNNV</sequence>
<evidence type="ECO:0000256" key="1">
    <source>
        <dbReference type="SAM" id="MobiDB-lite"/>
    </source>
</evidence>
<feature type="region of interest" description="Disordered" evidence="1">
    <location>
        <begin position="28"/>
        <end position="54"/>
    </location>
</feature>
<comment type="caution">
    <text evidence="2">The sequence shown here is derived from an EMBL/GenBank/DDBJ whole genome shotgun (WGS) entry which is preliminary data.</text>
</comment>
<evidence type="ECO:0000313" key="3">
    <source>
        <dbReference type="Proteomes" id="UP000585474"/>
    </source>
</evidence>